<dbReference type="Proteomes" id="UP000219023">
    <property type="component" value="Unassembled WGS sequence"/>
</dbReference>
<feature type="transmembrane region" description="Helical" evidence="2">
    <location>
        <begin position="37"/>
        <end position="59"/>
    </location>
</feature>
<sequence length="60" mass="6580">MPQVAKAGKRRRQGATRRRRGGPARSRNSIDDWLNRLVSIAVLTALIVGVSALLVTLLWG</sequence>
<evidence type="ECO:0000256" key="2">
    <source>
        <dbReference type="SAM" id="Phobius"/>
    </source>
</evidence>
<reference evidence="3 4" key="1">
    <citation type="submission" date="2017-08" db="EMBL/GenBank/DDBJ databases">
        <authorList>
            <person name="de Groot N.N."/>
        </authorList>
    </citation>
    <scope>NUCLEOTIDE SEQUENCE [LARGE SCALE GENOMIC DNA]</scope>
    <source>
        <strain evidence="3 4">USBA 855</strain>
    </source>
</reference>
<protein>
    <submittedName>
        <fullName evidence="3">Uncharacterized protein</fullName>
    </submittedName>
</protein>
<organism evidence="3 4">
    <name type="scientific">Chromohalobacter canadensis</name>
    <dbReference type="NCBI Taxonomy" id="141389"/>
    <lineage>
        <taxon>Bacteria</taxon>
        <taxon>Pseudomonadati</taxon>
        <taxon>Pseudomonadota</taxon>
        <taxon>Gammaproteobacteria</taxon>
        <taxon>Oceanospirillales</taxon>
        <taxon>Halomonadaceae</taxon>
        <taxon>Chromohalobacter</taxon>
    </lineage>
</organism>
<keyword evidence="2" id="KW-0472">Membrane</keyword>
<feature type="compositionally biased region" description="Basic residues" evidence="1">
    <location>
        <begin position="7"/>
        <end position="22"/>
    </location>
</feature>
<accession>A0A285VRN8</accession>
<name>A0A285VRN8_9GAMM</name>
<evidence type="ECO:0000256" key="1">
    <source>
        <dbReference type="SAM" id="MobiDB-lite"/>
    </source>
</evidence>
<feature type="region of interest" description="Disordered" evidence="1">
    <location>
        <begin position="1"/>
        <end position="28"/>
    </location>
</feature>
<dbReference type="EMBL" id="OBQJ01000007">
    <property type="protein sequence ID" value="SOC56712.1"/>
    <property type="molecule type" value="Genomic_DNA"/>
</dbReference>
<keyword evidence="2" id="KW-1133">Transmembrane helix</keyword>
<gene>
    <name evidence="3" type="ORF">SAMN05421509_107205</name>
</gene>
<dbReference type="AlphaFoldDB" id="A0A285VRN8"/>
<evidence type="ECO:0000313" key="4">
    <source>
        <dbReference type="Proteomes" id="UP000219023"/>
    </source>
</evidence>
<proteinExistence type="predicted"/>
<keyword evidence="2" id="KW-0812">Transmembrane</keyword>
<evidence type="ECO:0000313" key="3">
    <source>
        <dbReference type="EMBL" id="SOC56712.1"/>
    </source>
</evidence>